<feature type="domain" description="RNase H type-1" evidence="1">
    <location>
        <begin position="85"/>
        <end position="204"/>
    </location>
</feature>
<dbReference type="SUPFAM" id="SSF53098">
    <property type="entry name" value="Ribonuclease H-like"/>
    <property type="match status" value="1"/>
</dbReference>
<dbReference type="Pfam" id="PF13456">
    <property type="entry name" value="RVT_3"/>
    <property type="match status" value="1"/>
</dbReference>
<dbReference type="CDD" id="cd06222">
    <property type="entry name" value="RNase_H_like"/>
    <property type="match status" value="1"/>
</dbReference>
<dbReference type="Gramene" id="HORVU.MOREX.r3.5HG0533970.1">
    <property type="protein sequence ID" value="HORVU.MOREX.r3.5HG0533970.1.CDS1"/>
    <property type="gene ID" value="HORVU.MOREX.r3.5HG0533970"/>
</dbReference>
<reference evidence="3" key="1">
    <citation type="journal article" date="2012" name="Nature">
        <title>A physical, genetic and functional sequence assembly of the barley genome.</title>
        <authorList>
            <consortium name="The International Barley Genome Sequencing Consortium"/>
            <person name="Mayer K.F."/>
            <person name="Waugh R."/>
            <person name="Brown J.W."/>
            <person name="Schulman A."/>
            <person name="Langridge P."/>
            <person name="Platzer M."/>
            <person name="Fincher G.B."/>
            <person name="Muehlbauer G.J."/>
            <person name="Sato K."/>
            <person name="Close T.J."/>
            <person name="Wise R.P."/>
            <person name="Stein N."/>
        </authorList>
    </citation>
    <scope>NUCLEOTIDE SEQUENCE [LARGE SCALE GENOMIC DNA]</scope>
    <source>
        <strain evidence="3">cv. Morex</strain>
    </source>
</reference>
<dbReference type="GO" id="GO:0003676">
    <property type="term" value="F:nucleic acid binding"/>
    <property type="evidence" value="ECO:0007669"/>
    <property type="project" value="InterPro"/>
</dbReference>
<dbReference type="EnsemblPlants" id="HORVU.MOREX.r3.5HG0533970.1">
    <property type="protein sequence ID" value="HORVU.MOREX.r3.5HG0533970.1.CDS1"/>
    <property type="gene ID" value="HORVU.MOREX.r3.5HG0533970"/>
</dbReference>
<dbReference type="InterPro" id="IPR012337">
    <property type="entry name" value="RNaseH-like_sf"/>
</dbReference>
<sequence length="235" mass="26151">MLLMMLWRAWHIRNEIVHNKAPPPMEVSRRFLMSYLDSLIGIKSELAADPSKGKSLMSYGALRPHVVKSADPKWAAPSSGFVKLNTDGSFAEDGSAGAGMVLRDERGAIIFSSCRQLFYCRDALEAELSACMEGLSFSIQRSDLPVQVEMDSLMAVKLIQASDVDRSVYSSIIKEIRYLLSLRDFCITHVNRSQNKVSDSLAYFARSKGRTMTWLGSGPPDALNLAAMDCKDLRF</sequence>
<dbReference type="AlphaFoldDB" id="A0A8I6YET4"/>
<keyword evidence="3" id="KW-1185">Reference proteome</keyword>
<protein>
    <recommendedName>
        <fullName evidence="1">RNase H type-1 domain-containing protein</fullName>
    </recommendedName>
</protein>
<proteinExistence type="predicted"/>
<dbReference type="Proteomes" id="UP000011116">
    <property type="component" value="Chromosome 5H"/>
</dbReference>
<reference evidence="2" key="3">
    <citation type="submission" date="2022-01" db="UniProtKB">
        <authorList>
            <consortium name="EnsemblPlants"/>
        </authorList>
    </citation>
    <scope>IDENTIFICATION</scope>
    <source>
        <strain evidence="2">subsp. vulgare</strain>
    </source>
</reference>
<reference evidence="2" key="2">
    <citation type="submission" date="2020-10" db="EMBL/GenBank/DDBJ databases">
        <authorList>
            <person name="Scholz U."/>
            <person name="Mascher M."/>
            <person name="Fiebig A."/>
        </authorList>
    </citation>
    <scope>NUCLEOTIDE SEQUENCE [LARGE SCALE GENOMIC DNA]</scope>
    <source>
        <strain evidence="2">cv. Morex</strain>
    </source>
</reference>
<dbReference type="InterPro" id="IPR053151">
    <property type="entry name" value="RNase_H-like"/>
</dbReference>
<evidence type="ECO:0000259" key="1">
    <source>
        <dbReference type="Pfam" id="PF13456"/>
    </source>
</evidence>
<dbReference type="SMR" id="A0A8I6YET4"/>
<accession>A0A8I6YET4</accession>
<dbReference type="PANTHER" id="PTHR47723:SF24">
    <property type="entry name" value="RNASE H TYPE-1 DOMAIN-CONTAINING PROTEIN"/>
    <property type="match status" value="1"/>
</dbReference>
<evidence type="ECO:0000313" key="3">
    <source>
        <dbReference type="Proteomes" id="UP000011116"/>
    </source>
</evidence>
<evidence type="ECO:0000313" key="2">
    <source>
        <dbReference type="EnsemblPlants" id="HORVU.MOREX.r3.5HG0533970.1.CDS1"/>
    </source>
</evidence>
<name>A0A8I6YET4_HORVV</name>
<dbReference type="InterPro" id="IPR002156">
    <property type="entry name" value="RNaseH_domain"/>
</dbReference>
<dbReference type="Gene3D" id="3.30.420.10">
    <property type="entry name" value="Ribonuclease H-like superfamily/Ribonuclease H"/>
    <property type="match status" value="1"/>
</dbReference>
<dbReference type="GO" id="GO:0004523">
    <property type="term" value="F:RNA-DNA hybrid ribonuclease activity"/>
    <property type="evidence" value="ECO:0007669"/>
    <property type="project" value="InterPro"/>
</dbReference>
<dbReference type="PANTHER" id="PTHR47723">
    <property type="entry name" value="OS05G0353850 PROTEIN"/>
    <property type="match status" value="1"/>
</dbReference>
<organism evidence="2 3">
    <name type="scientific">Hordeum vulgare subsp. vulgare</name>
    <name type="common">Domesticated barley</name>
    <dbReference type="NCBI Taxonomy" id="112509"/>
    <lineage>
        <taxon>Eukaryota</taxon>
        <taxon>Viridiplantae</taxon>
        <taxon>Streptophyta</taxon>
        <taxon>Embryophyta</taxon>
        <taxon>Tracheophyta</taxon>
        <taxon>Spermatophyta</taxon>
        <taxon>Magnoliopsida</taxon>
        <taxon>Liliopsida</taxon>
        <taxon>Poales</taxon>
        <taxon>Poaceae</taxon>
        <taxon>BOP clade</taxon>
        <taxon>Pooideae</taxon>
        <taxon>Triticodae</taxon>
        <taxon>Triticeae</taxon>
        <taxon>Hordeinae</taxon>
        <taxon>Hordeum</taxon>
    </lineage>
</organism>
<dbReference type="InterPro" id="IPR036397">
    <property type="entry name" value="RNaseH_sf"/>
</dbReference>
<dbReference type="InterPro" id="IPR044730">
    <property type="entry name" value="RNase_H-like_dom_plant"/>
</dbReference>